<dbReference type="Proteomes" id="UP000194931">
    <property type="component" value="Unassembled WGS sequence"/>
</dbReference>
<dbReference type="EMBL" id="JOPJ01000023">
    <property type="protein sequence ID" value="OUJ11674.1"/>
    <property type="molecule type" value="Genomic_DNA"/>
</dbReference>
<dbReference type="RefSeq" id="WP_048854890.1">
    <property type="nucleotide sequence ID" value="NZ_JOPJ01000023.1"/>
</dbReference>
<reference evidence="2" key="1">
    <citation type="submission" date="2014-06" db="EMBL/GenBank/DDBJ databases">
        <authorList>
            <person name="Winans N.J."/>
            <person name="Newell P.D."/>
            <person name="Douglas A.E."/>
        </authorList>
    </citation>
    <scope>NUCLEOTIDE SEQUENCE [LARGE SCALE GENOMIC DNA]</scope>
</reference>
<accession>A0A252BT04</accession>
<dbReference type="GeneID" id="98303517"/>
<protein>
    <submittedName>
        <fullName evidence="1">Uncharacterized protein</fullName>
    </submittedName>
</protein>
<name>A0A252BT04_9PROT</name>
<organism evidence="1 2">
    <name type="scientific">Acetobacter okinawensis</name>
    <dbReference type="NCBI Taxonomy" id="1076594"/>
    <lineage>
        <taxon>Bacteria</taxon>
        <taxon>Pseudomonadati</taxon>
        <taxon>Pseudomonadota</taxon>
        <taxon>Alphaproteobacteria</taxon>
        <taxon>Acetobacterales</taxon>
        <taxon>Acetobacteraceae</taxon>
        <taxon>Acetobacter</taxon>
    </lineage>
</organism>
<evidence type="ECO:0000313" key="2">
    <source>
        <dbReference type="Proteomes" id="UP000194931"/>
    </source>
</evidence>
<dbReference type="OrthoDB" id="7274996at2"/>
<gene>
    <name evidence="1" type="ORF">HK26_05735</name>
</gene>
<comment type="caution">
    <text evidence="1">The sequence shown here is derived from an EMBL/GenBank/DDBJ whole genome shotgun (WGS) entry which is preliminary data.</text>
</comment>
<dbReference type="AlphaFoldDB" id="A0A252BT04"/>
<sequence length="66" mass="7541">MPQPRQKAVNLNVKVTETTIRALSRTAALRDTTQKEVLMRALLKAGIEIDPHDLGEKRTLPWHERP</sequence>
<keyword evidence="2" id="KW-1185">Reference proteome</keyword>
<proteinExistence type="predicted"/>
<evidence type="ECO:0000313" key="1">
    <source>
        <dbReference type="EMBL" id="OUJ11674.1"/>
    </source>
</evidence>